<dbReference type="GO" id="GO:0003723">
    <property type="term" value="F:RNA binding"/>
    <property type="evidence" value="ECO:0007669"/>
    <property type="project" value="InterPro"/>
</dbReference>
<dbReference type="EMBL" id="OX465086">
    <property type="protein sequence ID" value="CAI9262333.1"/>
    <property type="molecule type" value="Genomic_DNA"/>
</dbReference>
<dbReference type="Pfam" id="PF20431">
    <property type="entry name" value="E_motif"/>
    <property type="match status" value="1"/>
</dbReference>
<comment type="similarity">
    <text evidence="1">Belongs to the PPR family. PCMP-H subfamily.</text>
</comment>
<sequence>MSKQALRIFDTHHPTTILNSLHTTTTSLSQTRQAHAQLLRTGLFLDTHFTTKLLSLYANHLRFSDANLLINSIENPDVFSFSTLIHTYSKLGRFSDTIMLFSRMLSHGVLPDTRVIPSVVKACSGSNNLTGGKQVHGFCITSGLCQDPFVQSSLIHFYVKCSQLKYAHKLFDVMTQPDVVSCSALVSGYARQGYVKEAKIVFGRMEELGIEPNPVSWNGMVAGFNQSGHYLDAVMMFQKMHSFGFKPDGTTISSVLPAVSDLEYSLVGVQIHGYAVKHGFESDNCIVSALIDMYGKCHSTMEMSQVFDEMPERDVGACNALISGFARNGLTDEALKAFNKLHDQELELNVVSWTSIISCCSQHGKDIEALNLFRQMQDSGVKPNYVTIPCLLPACGNIAALSHGKSAHGFSLKTGISNNVYVGTALIDMYANCGRIKLSRVFFDRMPVRNIACWNAIMGGYAMHGNATQVLEIFKLMEKSDQKPDSITFTSLLSACSHSGFTSQGQHYFDRMTKDYEIKPRIEHYACLVTLLGRAGKIQDAYSIITKMPFEPDGCVWGALLSSCRVHHDMEIGKLAAEKLFELEPNNPGNYVLLSNIYACKGLWKEVDKVRDLMKSKGMRKNPGCSWIEIKNKVHMLLAGDQSHPQMIQILEKMENLGMEMKKLGCFPVTSFVLQDVEDQEKEHILCGHSEKLAVVLGILNTSRGSTLQVIKNLRICGDCHVFIKFISRFEEREIFVRDTNRFHHFKDGLCSCGDYW</sequence>
<dbReference type="GO" id="GO:0008270">
    <property type="term" value="F:zinc ion binding"/>
    <property type="evidence" value="ECO:0007669"/>
    <property type="project" value="InterPro"/>
</dbReference>
<organism evidence="5 6">
    <name type="scientific">Lactuca saligna</name>
    <name type="common">Willowleaf lettuce</name>
    <dbReference type="NCBI Taxonomy" id="75948"/>
    <lineage>
        <taxon>Eukaryota</taxon>
        <taxon>Viridiplantae</taxon>
        <taxon>Streptophyta</taxon>
        <taxon>Embryophyta</taxon>
        <taxon>Tracheophyta</taxon>
        <taxon>Spermatophyta</taxon>
        <taxon>Magnoliopsida</taxon>
        <taxon>eudicotyledons</taxon>
        <taxon>Gunneridae</taxon>
        <taxon>Pentapetalae</taxon>
        <taxon>asterids</taxon>
        <taxon>campanulids</taxon>
        <taxon>Asterales</taxon>
        <taxon>Asteraceae</taxon>
        <taxon>Cichorioideae</taxon>
        <taxon>Cichorieae</taxon>
        <taxon>Lactucinae</taxon>
        <taxon>Lactuca</taxon>
    </lineage>
</organism>
<dbReference type="FunFam" id="1.25.40.10:FF:000393">
    <property type="entry name" value="Pentatricopeptide repeat-containing protein At1g20230"/>
    <property type="match status" value="1"/>
</dbReference>
<feature type="repeat" description="PPR" evidence="3">
    <location>
        <begin position="77"/>
        <end position="111"/>
    </location>
</feature>
<dbReference type="FunFam" id="1.25.40.10:FF:000366">
    <property type="entry name" value="Pentatricopeptide (PPR) repeat-containing protein"/>
    <property type="match status" value="1"/>
</dbReference>
<feature type="repeat" description="PPR" evidence="3">
    <location>
        <begin position="213"/>
        <end position="247"/>
    </location>
</feature>
<dbReference type="Gene3D" id="1.25.40.10">
    <property type="entry name" value="Tetratricopeptide repeat domain"/>
    <property type="match status" value="5"/>
</dbReference>
<dbReference type="FunFam" id="1.25.40.10:FF:000598">
    <property type="entry name" value="pentatricopeptide repeat-containing protein At1g20230 isoform X2"/>
    <property type="match status" value="1"/>
</dbReference>
<feature type="repeat" description="PPR" evidence="3">
    <location>
        <begin position="349"/>
        <end position="383"/>
    </location>
</feature>
<feature type="domain" description="DYW" evidence="4">
    <location>
        <begin position="667"/>
        <end position="757"/>
    </location>
</feature>
<keyword evidence="6" id="KW-1185">Reference proteome</keyword>
<name>A0AA35VLU8_LACSI</name>
<evidence type="ECO:0000313" key="5">
    <source>
        <dbReference type="EMBL" id="CAI9262333.1"/>
    </source>
</evidence>
<dbReference type="Pfam" id="PF13041">
    <property type="entry name" value="PPR_2"/>
    <property type="match status" value="3"/>
</dbReference>
<dbReference type="PANTHER" id="PTHR47926">
    <property type="entry name" value="PENTATRICOPEPTIDE REPEAT-CONTAINING PROTEIN"/>
    <property type="match status" value="1"/>
</dbReference>
<dbReference type="FunFam" id="1.25.40.10:FF:000031">
    <property type="entry name" value="Pentatricopeptide repeat-containing protein mitochondrial"/>
    <property type="match status" value="1"/>
</dbReference>
<dbReference type="Pfam" id="PF14432">
    <property type="entry name" value="DYW_deaminase"/>
    <property type="match status" value="1"/>
</dbReference>
<dbReference type="InterPro" id="IPR002885">
    <property type="entry name" value="PPR_rpt"/>
</dbReference>
<dbReference type="InterPro" id="IPR032867">
    <property type="entry name" value="DYW_dom"/>
</dbReference>
<dbReference type="PROSITE" id="PS51375">
    <property type="entry name" value="PPR"/>
    <property type="match status" value="6"/>
</dbReference>
<reference evidence="5" key="1">
    <citation type="submission" date="2023-04" db="EMBL/GenBank/DDBJ databases">
        <authorList>
            <person name="Vijverberg K."/>
            <person name="Xiong W."/>
            <person name="Schranz E."/>
        </authorList>
    </citation>
    <scope>NUCLEOTIDE SEQUENCE</scope>
</reference>
<evidence type="ECO:0000259" key="4">
    <source>
        <dbReference type="Pfam" id="PF14432"/>
    </source>
</evidence>
<dbReference type="InterPro" id="IPR046960">
    <property type="entry name" value="PPR_At4g14850-like_plant"/>
</dbReference>
<dbReference type="GO" id="GO:0009451">
    <property type="term" value="P:RNA modification"/>
    <property type="evidence" value="ECO:0007669"/>
    <property type="project" value="InterPro"/>
</dbReference>
<feature type="repeat" description="PPR" evidence="3">
    <location>
        <begin position="314"/>
        <end position="348"/>
    </location>
</feature>
<dbReference type="Pfam" id="PF01535">
    <property type="entry name" value="PPR"/>
    <property type="match status" value="3"/>
</dbReference>
<dbReference type="NCBIfam" id="TIGR00756">
    <property type="entry name" value="PPR"/>
    <property type="match status" value="6"/>
</dbReference>
<dbReference type="PANTHER" id="PTHR47926:SF386">
    <property type="entry name" value="PENTATRICOPEPTIDE REPEAT-CONTAINING PROTEIN"/>
    <property type="match status" value="1"/>
</dbReference>
<proteinExistence type="inferred from homology"/>
<feature type="repeat" description="PPR" evidence="3">
    <location>
        <begin position="178"/>
        <end position="212"/>
    </location>
</feature>
<evidence type="ECO:0000256" key="1">
    <source>
        <dbReference type="ARBA" id="ARBA00006643"/>
    </source>
</evidence>
<protein>
    <recommendedName>
        <fullName evidence="4">DYW domain-containing protein</fullName>
    </recommendedName>
</protein>
<feature type="repeat" description="PPR" evidence="3">
    <location>
        <begin position="450"/>
        <end position="484"/>
    </location>
</feature>
<accession>A0AA35VLU8</accession>
<gene>
    <name evidence="5" type="ORF">LSALG_LOCUS3076</name>
</gene>
<dbReference type="AlphaFoldDB" id="A0AA35VLU8"/>
<keyword evidence="2" id="KW-0677">Repeat</keyword>
<dbReference type="InterPro" id="IPR011990">
    <property type="entry name" value="TPR-like_helical_dom_sf"/>
</dbReference>
<dbReference type="Proteomes" id="UP001177003">
    <property type="component" value="Chromosome 0"/>
</dbReference>
<evidence type="ECO:0000313" key="6">
    <source>
        <dbReference type="Proteomes" id="UP001177003"/>
    </source>
</evidence>
<dbReference type="InterPro" id="IPR046848">
    <property type="entry name" value="E_motif"/>
</dbReference>
<evidence type="ECO:0000256" key="2">
    <source>
        <dbReference type="ARBA" id="ARBA00022737"/>
    </source>
</evidence>
<evidence type="ECO:0000256" key="3">
    <source>
        <dbReference type="PROSITE-ProRule" id="PRU00708"/>
    </source>
</evidence>